<gene>
    <name evidence="5" type="primary">raiA</name>
    <name evidence="5" type="ORF">FE240_10330</name>
</gene>
<proteinExistence type="inferred from homology"/>
<name>A0A5J6WY96_9GAMM</name>
<dbReference type="Gene3D" id="3.30.160.100">
    <property type="entry name" value="Ribosome hibernation promotion factor-like"/>
    <property type="match status" value="1"/>
</dbReference>
<feature type="compositionally biased region" description="Acidic residues" evidence="4">
    <location>
        <begin position="110"/>
        <end position="120"/>
    </location>
</feature>
<reference evidence="5 6" key="1">
    <citation type="submission" date="2019-05" db="EMBL/GenBank/DDBJ databases">
        <title>OXA-830, a novel chromosomally encoded expanded-spectrum class D beta-lactamase in Aeromonas simiae.</title>
        <authorList>
            <person name="Zhou W."/>
            <person name="Chen Q."/>
        </authorList>
    </citation>
    <scope>NUCLEOTIDE SEQUENCE [LARGE SCALE GENOMIC DNA]</scope>
    <source>
        <strain evidence="5 6">A6</strain>
    </source>
</reference>
<dbReference type="RefSeq" id="WP_193000724.1">
    <property type="nucleotide sequence ID" value="NZ_CP040449.1"/>
</dbReference>
<accession>A0A5J6WY96</accession>
<evidence type="ECO:0000256" key="2">
    <source>
        <dbReference type="ARBA" id="ARBA00023016"/>
    </source>
</evidence>
<dbReference type="AlphaFoldDB" id="A0A5J6WY96"/>
<evidence type="ECO:0000256" key="4">
    <source>
        <dbReference type="SAM" id="MobiDB-lite"/>
    </source>
</evidence>
<dbReference type="InterPro" id="IPR036567">
    <property type="entry name" value="RHF-like"/>
</dbReference>
<dbReference type="InterPro" id="IPR003489">
    <property type="entry name" value="RHF/RaiA"/>
</dbReference>
<keyword evidence="1" id="KW-0810">Translation regulation</keyword>
<evidence type="ECO:0000313" key="6">
    <source>
        <dbReference type="Proteomes" id="UP000594034"/>
    </source>
</evidence>
<keyword evidence="6" id="KW-1185">Reference proteome</keyword>
<protein>
    <submittedName>
        <fullName evidence="5">Ribosome-associated translation inhibitor RaiA</fullName>
    </submittedName>
</protein>
<sequence>MKVAVNSRIIEITPAIRERIETRFDKLERLQVPLINPSVVIRKEGQIYVVEATTGIPHGTLFAQAEHEDLYAAVTEMGQKLERQLNRHIDKPNAHRGLRSGKDQCRSDVDADVEETEIIE</sequence>
<dbReference type="CDD" id="cd00552">
    <property type="entry name" value="RaiA"/>
    <property type="match status" value="1"/>
</dbReference>
<dbReference type="PANTHER" id="PTHR33231:SF3">
    <property type="entry name" value="RIBOSOME-ASSOCIATED INHIBITOR A"/>
    <property type="match status" value="1"/>
</dbReference>
<dbReference type="KEGG" id="asim:FE240_10330"/>
<dbReference type="NCBIfam" id="TIGR00741">
    <property type="entry name" value="yfiA"/>
    <property type="match status" value="1"/>
</dbReference>
<evidence type="ECO:0000313" key="5">
    <source>
        <dbReference type="EMBL" id="QFI55047.1"/>
    </source>
</evidence>
<evidence type="ECO:0000256" key="3">
    <source>
        <dbReference type="ARBA" id="ARBA00038431"/>
    </source>
</evidence>
<dbReference type="Pfam" id="PF02482">
    <property type="entry name" value="Ribosomal_S30AE"/>
    <property type="match status" value="1"/>
</dbReference>
<feature type="compositionally biased region" description="Basic and acidic residues" evidence="4">
    <location>
        <begin position="100"/>
        <end position="109"/>
    </location>
</feature>
<dbReference type="GO" id="GO:0022627">
    <property type="term" value="C:cytosolic small ribosomal subunit"/>
    <property type="evidence" value="ECO:0007669"/>
    <property type="project" value="TreeGrafter"/>
</dbReference>
<dbReference type="SUPFAM" id="SSF69754">
    <property type="entry name" value="Ribosome binding protein Y (YfiA homologue)"/>
    <property type="match status" value="1"/>
</dbReference>
<dbReference type="Proteomes" id="UP000594034">
    <property type="component" value="Chromosome"/>
</dbReference>
<dbReference type="EMBL" id="CP040449">
    <property type="protein sequence ID" value="QFI55047.1"/>
    <property type="molecule type" value="Genomic_DNA"/>
</dbReference>
<dbReference type="GO" id="GO:0043024">
    <property type="term" value="F:ribosomal small subunit binding"/>
    <property type="evidence" value="ECO:0007669"/>
    <property type="project" value="TreeGrafter"/>
</dbReference>
<organism evidence="5 6">
    <name type="scientific">Aeromonas simiae</name>
    <dbReference type="NCBI Taxonomy" id="218936"/>
    <lineage>
        <taxon>Bacteria</taxon>
        <taxon>Pseudomonadati</taxon>
        <taxon>Pseudomonadota</taxon>
        <taxon>Gammaproteobacteria</taxon>
        <taxon>Aeromonadales</taxon>
        <taxon>Aeromonadaceae</taxon>
        <taxon>Aeromonas</taxon>
    </lineage>
</organism>
<comment type="similarity">
    <text evidence="3">Belongs to the HPF/YfiA ribosome-associated protein family. YfiA subfamily.</text>
</comment>
<dbReference type="GO" id="GO:0045900">
    <property type="term" value="P:negative regulation of translational elongation"/>
    <property type="evidence" value="ECO:0007669"/>
    <property type="project" value="TreeGrafter"/>
</dbReference>
<keyword evidence="2" id="KW-0346">Stress response</keyword>
<dbReference type="PANTHER" id="PTHR33231">
    <property type="entry name" value="30S RIBOSOMAL PROTEIN"/>
    <property type="match status" value="1"/>
</dbReference>
<dbReference type="InterPro" id="IPR050574">
    <property type="entry name" value="HPF/YfiA_ribosome-assoc"/>
</dbReference>
<feature type="region of interest" description="Disordered" evidence="4">
    <location>
        <begin position="90"/>
        <end position="120"/>
    </location>
</feature>
<evidence type="ECO:0000256" key="1">
    <source>
        <dbReference type="ARBA" id="ARBA00022845"/>
    </source>
</evidence>